<evidence type="ECO:0000313" key="2">
    <source>
        <dbReference type="EMBL" id="TDR79984.1"/>
    </source>
</evidence>
<organism evidence="2 3">
    <name type="scientific">Paludibacterium purpuratum</name>
    <dbReference type="NCBI Taxonomy" id="1144873"/>
    <lineage>
        <taxon>Bacteria</taxon>
        <taxon>Pseudomonadati</taxon>
        <taxon>Pseudomonadota</taxon>
        <taxon>Betaproteobacteria</taxon>
        <taxon>Neisseriales</taxon>
        <taxon>Chromobacteriaceae</taxon>
        <taxon>Paludibacterium</taxon>
    </lineage>
</organism>
<name>A0A4R7B5N5_9NEIS</name>
<dbReference type="AlphaFoldDB" id="A0A4R7B5N5"/>
<accession>A0A4R7B5N5</accession>
<proteinExistence type="predicted"/>
<feature type="transmembrane region" description="Helical" evidence="1">
    <location>
        <begin position="20"/>
        <end position="39"/>
    </location>
</feature>
<sequence>MHKWLEAVTGDDNQTLEPSYCWGAVFALAGLGLQIYCSVTGKAFDLQGYGIGAGALLAGLGLGKKLGSGQ</sequence>
<keyword evidence="1" id="KW-1133">Transmembrane helix</keyword>
<dbReference type="EMBL" id="SNZP01000006">
    <property type="protein sequence ID" value="TDR79984.1"/>
    <property type="molecule type" value="Genomic_DNA"/>
</dbReference>
<dbReference type="RefSeq" id="WP_208108275.1">
    <property type="nucleotide sequence ID" value="NZ_SNZP01000006.1"/>
</dbReference>
<feature type="transmembrane region" description="Helical" evidence="1">
    <location>
        <begin position="46"/>
        <end position="63"/>
    </location>
</feature>
<gene>
    <name evidence="2" type="ORF">DFP86_106124</name>
</gene>
<evidence type="ECO:0000313" key="3">
    <source>
        <dbReference type="Proteomes" id="UP000295611"/>
    </source>
</evidence>
<evidence type="ECO:0000256" key="1">
    <source>
        <dbReference type="SAM" id="Phobius"/>
    </source>
</evidence>
<protein>
    <submittedName>
        <fullName evidence="2">Uncharacterized protein</fullName>
    </submittedName>
</protein>
<comment type="caution">
    <text evidence="2">The sequence shown here is derived from an EMBL/GenBank/DDBJ whole genome shotgun (WGS) entry which is preliminary data.</text>
</comment>
<dbReference type="Proteomes" id="UP000295611">
    <property type="component" value="Unassembled WGS sequence"/>
</dbReference>
<keyword evidence="3" id="KW-1185">Reference proteome</keyword>
<keyword evidence="1" id="KW-0472">Membrane</keyword>
<reference evidence="2 3" key="1">
    <citation type="submission" date="2019-03" db="EMBL/GenBank/DDBJ databases">
        <title>Genomic Encyclopedia of Type Strains, Phase III (KMG-III): the genomes of soil and plant-associated and newly described type strains.</title>
        <authorList>
            <person name="Whitman W."/>
        </authorList>
    </citation>
    <scope>NUCLEOTIDE SEQUENCE [LARGE SCALE GENOMIC DNA]</scope>
    <source>
        <strain evidence="2 3">CECT 8976</strain>
    </source>
</reference>
<keyword evidence="1" id="KW-0812">Transmembrane</keyword>